<evidence type="ECO:0000313" key="1">
    <source>
        <dbReference type="EMBL" id="SGZ00280.1"/>
    </source>
</evidence>
<organism evidence="1 2">
    <name type="scientific">Moritella viscosa</name>
    <dbReference type="NCBI Taxonomy" id="80854"/>
    <lineage>
        <taxon>Bacteria</taxon>
        <taxon>Pseudomonadati</taxon>
        <taxon>Pseudomonadota</taxon>
        <taxon>Gammaproteobacteria</taxon>
        <taxon>Alteromonadales</taxon>
        <taxon>Moritellaceae</taxon>
        <taxon>Moritella</taxon>
    </lineage>
</organism>
<dbReference type="EMBL" id="FPLJ01000092">
    <property type="protein sequence ID" value="SGZ00280.1"/>
    <property type="molecule type" value="Genomic_DNA"/>
</dbReference>
<protein>
    <submittedName>
        <fullName evidence="1">Uncharacterized protein</fullName>
    </submittedName>
</protein>
<evidence type="ECO:0000313" key="2">
    <source>
        <dbReference type="Proteomes" id="UP000182660"/>
    </source>
</evidence>
<accession>A0ABY1HKI5</accession>
<proteinExistence type="predicted"/>
<dbReference type="Proteomes" id="UP000182660">
    <property type="component" value="Unassembled WGS sequence"/>
</dbReference>
<keyword evidence="2" id="KW-1185">Reference proteome</keyword>
<sequence>MGKWRAQKRYRDYFFHGSNNLKMNGIELIKSIVNSTI</sequence>
<gene>
    <name evidence="1" type="ORF">MT2528_4003</name>
</gene>
<reference evidence="1 2" key="1">
    <citation type="submission" date="2016-11" db="EMBL/GenBank/DDBJ databases">
        <authorList>
            <person name="Klemetsen T."/>
        </authorList>
    </citation>
    <scope>NUCLEOTIDE SEQUENCE [LARGE SCALE GENOMIC DNA]</scope>
    <source>
        <strain evidence="1">MT 2528</strain>
    </source>
</reference>
<name>A0ABY1HKI5_9GAMM</name>
<comment type="caution">
    <text evidence="1">The sequence shown here is derived from an EMBL/GenBank/DDBJ whole genome shotgun (WGS) entry which is preliminary data.</text>
</comment>